<accession>A0A4U5LVN6</accession>
<evidence type="ECO:0000256" key="1">
    <source>
        <dbReference type="ARBA" id="ARBA00001974"/>
    </source>
</evidence>
<dbReference type="STRING" id="34508.A0A4U5LVN6"/>
<evidence type="ECO:0000256" key="4">
    <source>
        <dbReference type="ARBA" id="ARBA00022827"/>
    </source>
</evidence>
<proteinExistence type="inferred from homology"/>
<reference evidence="8 9" key="2">
    <citation type="journal article" date="2019" name="G3 (Bethesda)">
        <title>Hybrid Assembly of the Genome of the Entomopathogenic Nematode Steinernema carpocapsae Identifies the X-Chromosome.</title>
        <authorList>
            <person name="Serra L."/>
            <person name="Macchietto M."/>
            <person name="Macias-Munoz A."/>
            <person name="McGill C.J."/>
            <person name="Rodriguez I.M."/>
            <person name="Rodriguez B."/>
            <person name="Murad R."/>
            <person name="Mortazavi A."/>
        </authorList>
    </citation>
    <scope>NUCLEOTIDE SEQUENCE [LARGE SCALE GENOMIC DNA]</scope>
    <source>
        <strain evidence="8 9">ALL</strain>
    </source>
</reference>
<comment type="caution">
    <text evidence="8">The sequence shown here is derived from an EMBL/GenBank/DDBJ whole genome shotgun (WGS) entry which is preliminary data.</text>
</comment>
<dbReference type="GO" id="GO:0008720">
    <property type="term" value="F:D-lactate dehydrogenase (NAD+) activity"/>
    <property type="evidence" value="ECO:0007669"/>
    <property type="project" value="TreeGrafter"/>
</dbReference>
<evidence type="ECO:0000256" key="2">
    <source>
        <dbReference type="ARBA" id="ARBA00008000"/>
    </source>
</evidence>
<dbReference type="EMBL" id="AZBU02000011">
    <property type="protein sequence ID" value="TKR60238.1"/>
    <property type="molecule type" value="Genomic_DNA"/>
</dbReference>
<evidence type="ECO:0000313" key="9">
    <source>
        <dbReference type="Proteomes" id="UP000298663"/>
    </source>
</evidence>
<evidence type="ECO:0000256" key="3">
    <source>
        <dbReference type="ARBA" id="ARBA00022630"/>
    </source>
</evidence>
<keyword evidence="5" id="KW-0560">Oxidoreductase</keyword>
<dbReference type="InterPro" id="IPR004113">
    <property type="entry name" value="FAD-bd_oxidored_4_C"/>
</dbReference>
<dbReference type="AlphaFoldDB" id="A0A4U5LVN6"/>
<dbReference type="Gene3D" id="3.30.70.2740">
    <property type="match status" value="1"/>
</dbReference>
<dbReference type="Pfam" id="PF02913">
    <property type="entry name" value="FAD-oxidase_C"/>
    <property type="match status" value="1"/>
</dbReference>
<dbReference type="FunFam" id="1.10.45.10:FF:000001">
    <property type="entry name" value="D-lactate dehydrogenase mitochondrial"/>
    <property type="match status" value="1"/>
</dbReference>
<dbReference type="FunFam" id="3.30.70.2740:FF:000001">
    <property type="entry name" value="D-lactate dehydrogenase mitochondrial"/>
    <property type="match status" value="1"/>
</dbReference>
<dbReference type="GO" id="GO:0004458">
    <property type="term" value="F:D-lactate dehydrogenase (cytochrome) activity"/>
    <property type="evidence" value="ECO:0007669"/>
    <property type="project" value="UniProtKB-EC"/>
</dbReference>
<dbReference type="GO" id="GO:1903457">
    <property type="term" value="P:lactate catabolic process"/>
    <property type="evidence" value="ECO:0007669"/>
    <property type="project" value="TreeGrafter"/>
</dbReference>
<keyword evidence="4" id="KW-0274">FAD</keyword>
<comment type="cofactor">
    <cofactor evidence="1">
        <name>FAD</name>
        <dbReference type="ChEBI" id="CHEBI:57692"/>
    </cofactor>
</comment>
<dbReference type="GO" id="GO:0005739">
    <property type="term" value="C:mitochondrion"/>
    <property type="evidence" value="ECO:0007669"/>
    <property type="project" value="TreeGrafter"/>
</dbReference>
<dbReference type="InterPro" id="IPR016171">
    <property type="entry name" value="Vanillyl_alc_oxidase_C-sub2"/>
</dbReference>
<comment type="similarity">
    <text evidence="2">Belongs to the FAD-binding oxidoreductase/transferase type 4 family.</text>
</comment>
<evidence type="ECO:0000313" key="8">
    <source>
        <dbReference type="EMBL" id="TKR60238.1"/>
    </source>
</evidence>
<reference evidence="8 9" key="1">
    <citation type="journal article" date="2015" name="Genome Biol.">
        <title>Comparative genomics of Steinernema reveals deeply conserved gene regulatory networks.</title>
        <authorList>
            <person name="Dillman A.R."/>
            <person name="Macchietto M."/>
            <person name="Porter C.F."/>
            <person name="Rogers A."/>
            <person name="Williams B."/>
            <person name="Antoshechkin I."/>
            <person name="Lee M.M."/>
            <person name="Goodwin Z."/>
            <person name="Lu X."/>
            <person name="Lewis E.E."/>
            <person name="Goodrich-Blair H."/>
            <person name="Stock S.P."/>
            <person name="Adams B.J."/>
            <person name="Sternberg P.W."/>
            <person name="Mortazavi A."/>
        </authorList>
    </citation>
    <scope>NUCLEOTIDE SEQUENCE [LARGE SCALE GENOMIC DNA]</scope>
    <source>
        <strain evidence="8 9">ALL</strain>
    </source>
</reference>
<dbReference type="OrthoDB" id="5332616at2759"/>
<dbReference type="SUPFAM" id="SSF55103">
    <property type="entry name" value="FAD-linked oxidases, C-terminal domain"/>
    <property type="match status" value="1"/>
</dbReference>
<evidence type="ECO:0000259" key="7">
    <source>
        <dbReference type="Pfam" id="PF02913"/>
    </source>
</evidence>
<protein>
    <recommendedName>
        <fullName evidence="6">D-lactate dehydrogenase (cytochrome)</fullName>
        <ecNumber evidence="6">1.1.2.4</ecNumber>
    </recommendedName>
</protein>
<dbReference type="PANTHER" id="PTHR11748:SF111">
    <property type="entry name" value="D-LACTATE DEHYDROGENASE, MITOCHONDRIAL-RELATED"/>
    <property type="match status" value="1"/>
</dbReference>
<dbReference type="Gene3D" id="1.10.45.10">
    <property type="entry name" value="Vanillyl-alcohol Oxidase, Chain A, domain 4"/>
    <property type="match status" value="1"/>
</dbReference>
<dbReference type="GO" id="GO:0050660">
    <property type="term" value="F:flavin adenine dinucleotide binding"/>
    <property type="evidence" value="ECO:0007669"/>
    <property type="project" value="InterPro"/>
</dbReference>
<keyword evidence="3" id="KW-0285">Flavoprotein</keyword>
<dbReference type="PANTHER" id="PTHR11748">
    <property type="entry name" value="D-LACTATE DEHYDROGENASE"/>
    <property type="match status" value="1"/>
</dbReference>
<evidence type="ECO:0000256" key="5">
    <source>
        <dbReference type="ARBA" id="ARBA00023002"/>
    </source>
</evidence>
<keyword evidence="9" id="KW-1185">Reference proteome</keyword>
<dbReference type="Proteomes" id="UP000298663">
    <property type="component" value="Unassembled WGS sequence"/>
</dbReference>
<dbReference type="InterPro" id="IPR016164">
    <property type="entry name" value="FAD-linked_Oxase-like_C"/>
</dbReference>
<name>A0A4U5LVN6_STECR</name>
<sequence length="147" mass="15902">MNRLWAARHNAYYAALGQRPGCRGFSTDVVVPISHLATIVEETRKDIDASGLFGTIVGHVGDGNFHCIFPTNEDDENEVHEVQRLSDNVVKRALAVGGTCTGEHGIGMGKKKYMKPEFGATTLGVMKTLKGSLDPNSIMNPGKVFDV</sequence>
<dbReference type="EC" id="1.1.2.4" evidence="6"/>
<evidence type="ECO:0000256" key="6">
    <source>
        <dbReference type="ARBA" id="ARBA00038897"/>
    </source>
</evidence>
<gene>
    <name evidence="8" type="ORF">L596_027516</name>
</gene>
<feature type="domain" description="FAD-binding oxidoreductase/transferase type 4 C-terminal" evidence="7">
    <location>
        <begin position="2"/>
        <end position="144"/>
    </location>
</feature>
<organism evidence="8 9">
    <name type="scientific">Steinernema carpocapsae</name>
    <name type="common">Entomopathogenic nematode</name>
    <dbReference type="NCBI Taxonomy" id="34508"/>
    <lineage>
        <taxon>Eukaryota</taxon>
        <taxon>Metazoa</taxon>
        <taxon>Ecdysozoa</taxon>
        <taxon>Nematoda</taxon>
        <taxon>Chromadorea</taxon>
        <taxon>Rhabditida</taxon>
        <taxon>Tylenchina</taxon>
        <taxon>Panagrolaimomorpha</taxon>
        <taxon>Strongyloidoidea</taxon>
        <taxon>Steinernematidae</taxon>
        <taxon>Steinernema</taxon>
    </lineage>
</organism>